<accession>A0ABW3YAM3</accession>
<keyword evidence="2" id="KW-1185">Reference proteome</keyword>
<protein>
    <recommendedName>
        <fullName evidence="3">DUF4332 domain-containing protein</fullName>
    </recommendedName>
</protein>
<dbReference type="EMBL" id="JBHTMP010000006">
    <property type="protein sequence ID" value="MFD1320636.1"/>
    <property type="molecule type" value="Genomic_DNA"/>
</dbReference>
<organism evidence="1 2">
    <name type="scientific">Micromonospora sonneratiae</name>
    <dbReference type="NCBI Taxonomy" id="1184706"/>
    <lineage>
        <taxon>Bacteria</taxon>
        <taxon>Bacillati</taxon>
        <taxon>Actinomycetota</taxon>
        <taxon>Actinomycetes</taxon>
        <taxon>Micromonosporales</taxon>
        <taxon>Micromonosporaceae</taxon>
        <taxon>Micromonospora</taxon>
    </lineage>
</organism>
<name>A0ABW3YAM3_9ACTN</name>
<proteinExistence type="predicted"/>
<evidence type="ECO:0000313" key="1">
    <source>
        <dbReference type="EMBL" id="MFD1320636.1"/>
    </source>
</evidence>
<sequence>MANQINFDGLTVDQLYETFTEKEIHPSDAAVLVSSWIYENIGRTRRVFNFVESFPSVEPGCQPAPFNRTFHHADWVDGEDVVQAGQTTGELGFNERFHRIEADIDELAARIAKSFTCMAAMRLSLRRLLDEIRAEINRLHETTYDTRVSAPVNFDRIPNYMGVLDFGQYMGTTRFLDKNVSVWQTKNGTLVLPAVETMGVDVVIGPKLKNAAYFHRFVIETPEVRERFKEQVPLEELLELFGDVQVADGRTVRDVLKVLPAKSSYANLATMISEVGEREAAIVRTTMGAHSAISAALGIEGELETVTDADVAKLNAVPSRARTALTKAGINTVGELAKAEPDTIMRILDEQGVRAEIGDAAEWTAFANTLTNLR</sequence>
<comment type="caution">
    <text evidence="1">The sequence shown here is derived from an EMBL/GenBank/DDBJ whole genome shotgun (WGS) entry which is preliminary data.</text>
</comment>
<dbReference type="Proteomes" id="UP001597260">
    <property type="component" value="Unassembled WGS sequence"/>
</dbReference>
<dbReference type="RefSeq" id="WP_377567825.1">
    <property type="nucleotide sequence ID" value="NZ_JBHTMP010000006.1"/>
</dbReference>
<reference evidence="2" key="1">
    <citation type="journal article" date="2019" name="Int. J. Syst. Evol. Microbiol.">
        <title>The Global Catalogue of Microorganisms (GCM) 10K type strain sequencing project: providing services to taxonomists for standard genome sequencing and annotation.</title>
        <authorList>
            <consortium name="The Broad Institute Genomics Platform"/>
            <consortium name="The Broad Institute Genome Sequencing Center for Infectious Disease"/>
            <person name="Wu L."/>
            <person name="Ma J."/>
        </authorList>
    </citation>
    <scope>NUCLEOTIDE SEQUENCE [LARGE SCALE GENOMIC DNA]</scope>
    <source>
        <strain evidence="2">JCM 31037</strain>
    </source>
</reference>
<evidence type="ECO:0008006" key="3">
    <source>
        <dbReference type="Google" id="ProtNLM"/>
    </source>
</evidence>
<gene>
    <name evidence="1" type="ORF">ACFQ4H_05965</name>
</gene>
<evidence type="ECO:0000313" key="2">
    <source>
        <dbReference type="Proteomes" id="UP001597260"/>
    </source>
</evidence>